<sequence length="211" mass="24726">MALSAAFRERLEAMEHTRNQRLSLLQAEKELQASKSMVLSSKLANIRSMEQRCSVLDQKIASQSFKISRLNSEIDRLDSKYETDSRQLRVLKIEAEELEELEKEKDKFYESKSLEMREFKQKAERFASECRNGVQQLRKAMNEVQESFEKFQGDHGRWSDSEIGAAEMRKSQLLAAKEELDRNLAFNYQMRAQLQMELQTFLAIHNHPKSK</sequence>
<dbReference type="AlphaFoldDB" id="A0A978VZM0"/>
<protein>
    <submittedName>
        <fullName evidence="2">Uncharacterized protein</fullName>
    </submittedName>
</protein>
<feature type="coiled-coil region" evidence="1">
    <location>
        <begin position="67"/>
        <end position="183"/>
    </location>
</feature>
<gene>
    <name evidence="2" type="ORF">FEM48_Zijuj01G0063500</name>
</gene>
<name>A0A978VZM0_ZIZJJ</name>
<proteinExistence type="predicted"/>
<reference evidence="2" key="1">
    <citation type="journal article" date="2021" name="Front. Plant Sci.">
        <title>Chromosome-Scale Genome Assembly for Chinese Sour Jujube and Insights Into Its Genome Evolution and Domestication Signature.</title>
        <authorList>
            <person name="Shen L.-Y."/>
            <person name="Luo H."/>
            <person name="Wang X.-L."/>
            <person name="Wang X.-M."/>
            <person name="Qiu X.-J."/>
            <person name="Liu H."/>
            <person name="Zhou S.-S."/>
            <person name="Jia K.-H."/>
            <person name="Nie S."/>
            <person name="Bao Y.-T."/>
            <person name="Zhang R.-G."/>
            <person name="Yun Q.-Z."/>
            <person name="Chai Y.-H."/>
            <person name="Lu J.-Y."/>
            <person name="Li Y."/>
            <person name="Zhao S.-W."/>
            <person name="Mao J.-F."/>
            <person name="Jia S.-G."/>
            <person name="Mao Y.-M."/>
        </authorList>
    </citation>
    <scope>NUCLEOTIDE SEQUENCE</scope>
    <source>
        <strain evidence="2">AT0</strain>
        <tissue evidence="2">Leaf</tissue>
    </source>
</reference>
<dbReference type="Pfam" id="PF12507">
    <property type="entry name" value="HCMV_UL139"/>
    <property type="match status" value="1"/>
</dbReference>
<evidence type="ECO:0000313" key="2">
    <source>
        <dbReference type="EMBL" id="KAH7545154.1"/>
    </source>
</evidence>
<dbReference type="PANTHER" id="PTHR37214">
    <property type="entry name" value="CYTOMEGALOVIRUS UL139 PROTEIN"/>
    <property type="match status" value="1"/>
</dbReference>
<dbReference type="Proteomes" id="UP000813462">
    <property type="component" value="Unassembled WGS sequence"/>
</dbReference>
<dbReference type="PANTHER" id="PTHR37214:SF2">
    <property type="entry name" value="CYTOMEGALOVIRUS UL139 PROTEIN"/>
    <property type="match status" value="1"/>
</dbReference>
<organism evidence="2 3">
    <name type="scientific">Ziziphus jujuba var. spinosa</name>
    <dbReference type="NCBI Taxonomy" id="714518"/>
    <lineage>
        <taxon>Eukaryota</taxon>
        <taxon>Viridiplantae</taxon>
        <taxon>Streptophyta</taxon>
        <taxon>Embryophyta</taxon>
        <taxon>Tracheophyta</taxon>
        <taxon>Spermatophyta</taxon>
        <taxon>Magnoliopsida</taxon>
        <taxon>eudicotyledons</taxon>
        <taxon>Gunneridae</taxon>
        <taxon>Pentapetalae</taxon>
        <taxon>rosids</taxon>
        <taxon>fabids</taxon>
        <taxon>Rosales</taxon>
        <taxon>Rhamnaceae</taxon>
        <taxon>Paliureae</taxon>
        <taxon>Ziziphus</taxon>
    </lineage>
</organism>
<dbReference type="OrthoDB" id="1903594at2759"/>
<dbReference type="EMBL" id="JAEACU010000001">
    <property type="protein sequence ID" value="KAH7545154.1"/>
    <property type="molecule type" value="Genomic_DNA"/>
</dbReference>
<evidence type="ECO:0000256" key="1">
    <source>
        <dbReference type="SAM" id="Coils"/>
    </source>
</evidence>
<accession>A0A978VZM0</accession>
<evidence type="ECO:0000313" key="3">
    <source>
        <dbReference type="Proteomes" id="UP000813462"/>
    </source>
</evidence>
<comment type="caution">
    <text evidence="2">The sequence shown here is derived from an EMBL/GenBank/DDBJ whole genome shotgun (WGS) entry which is preliminary data.</text>
</comment>
<dbReference type="InterPro" id="IPR021042">
    <property type="entry name" value="Herpes_UL139_cytomegalovirus"/>
</dbReference>
<keyword evidence="1" id="KW-0175">Coiled coil</keyword>